<dbReference type="AlphaFoldDB" id="A0A6L5YUZ4"/>
<dbReference type="PANTHER" id="PTHR38449">
    <property type="entry name" value="REGULATORY PROTEIN TM_1690-RELATED"/>
    <property type="match status" value="1"/>
</dbReference>
<dbReference type="EMBL" id="VUNI01000026">
    <property type="protein sequence ID" value="MST75786.1"/>
    <property type="molecule type" value="Genomic_DNA"/>
</dbReference>
<protein>
    <recommendedName>
        <fullName evidence="1">Putative regulatory protein FYJ75_12425</fullName>
    </recommendedName>
</protein>
<evidence type="ECO:0000313" key="3">
    <source>
        <dbReference type="Proteomes" id="UP000474024"/>
    </source>
</evidence>
<reference evidence="2 3" key="1">
    <citation type="submission" date="2019-08" db="EMBL/GenBank/DDBJ databases">
        <title>In-depth cultivation of the pig gut microbiome towards novel bacterial diversity and tailored functional studies.</title>
        <authorList>
            <person name="Wylensek D."/>
            <person name="Hitch T.C.A."/>
            <person name="Clavel T."/>
        </authorList>
    </citation>
    <scope>NUCLEOTIDE SEQUENCE [LARGE SCALE GENOMIC DNA]</scope>
    <source>
        <strain evidence="2 3">MUC/MUC-530-WT-4D</strain>
    </source>
</reference>
<keyword evidence="3" id="KW-1185">Reference proteome</keyword>
<gene>
    <name evidence="2" type="ORF">FYJ75_12425</name>
</gene>
<name>A0A6L5YUZ4_9FIRM</name>
<proteinExistence type="inferred from homology"/>
<dbReference type="Pfam" id="PF04025">
    <property type="entry name" value="RemA-like"/>
    <property type="match status" value="1"/>
</dbReference>
<accession>A0A6L5YUZ4</accession>
<evidence type="ECO:0000256" key="1">
    <source>
        <dbReference type="HAMAP-Rule" id="MF_01503"/>
    </source>
</evidence>
<sequence length="80" mass="8866">MGKLINIGFGNMVSTDKIVSIISPDSAPAKRYIQQAKESHMLIDATQGRKTKSIIFTMNDKLILSALQPETLAGRFEQEE</sequence>
<evidence type="ECO:0000313" key="2">
    <source>
        <dbReference type="EMBL" id="MST75786.1"/>
    </source>
</evidence>
<dbReference type="HAMAP" id="MF_01503">
    <property type="entry name" value="RemA"/>
    <property type="match status" value="1"/>
</dbReference>
<comment type="similarity">
    <text evidence="1">Belongs to the RemA family.</text>
</comment>
<dbReference type="InterPro" id="IPR007169">
    <property type="entry name" value="RemA-like"/>
</dbReference>
<organism evidence="2 3">
    <name type="scientific">Roseburia porci</name>
    <dbReference type="NCBI Taxonomy" id="2605790"/>
    <lineage>
        <taxon>Bacteria</taxon>
        <taxon>Bacillati</taxon>
        <taxon>Bacillota</taxon>
        <taxon>Clostridia</taxon>
        <taxon>Lachnospirales</taxon>
        <taxon>Lachnospiraceae</taxon>
        <taxon>Roseburia</taxon>
    </lineage>
</organism>
<dbReference type="RefSeq" id="WP_154430756.1">
    <property type="nucleotide sequence ID" value="NZ_VUNI01000026.1"/>
</dbReference>
<dbReference type="Proteomes" id="UP000474024">
    <property type="component" value="Unassembled WGS sequence"/>
</dbReference>
<comment type="caution">
    <text evidence="2">The sequence shown here is derived from an EMBL/GenBank/DDBJ whole genome shotgun (WGS) entry which is preliminary data.</text>
</comment>
<dbReference type="NCBIfam" id="NF003315">
    <property type="entry name" value="PRK04323.1"/>
    <property type="match status" value="1"/>
</dbReference>
<dbReference type="PANTHER" id="PTHR38449:SF1">
    <property type="entry name" value="REGULATORY PROTEIN SSL2874-RELATED"/>
    <property type="match status" value="1"/>
</dbReference>